<dbReference type="InterPro" id="IPR059226">
    <property type="entry name" value="Choice_anch_Q_dom"/>
</dbReference>
<reference evidence="5 6" key="1">
    <citation type="submission" date="2019-05" db="EMBL/GenBank/DDBJ databases">
        <title>Algicella ahnfeltiae gen. nov., sp. nov., a novel marine bacterium of the family Flavobacteriaceae isolated from a red alga.</title>
        <authorList>
            <person name="Nedashkovskaya O.I."/>
            <person name="Kukhlevskiy A.D."/>
            <person name="Kim S.-G."/>
            <person name="Zhukova N.V."/>
            <person name="Mikhailov V.V."/>
        </authorList>
    </citation>
    <scope>NUCLEOTIDE SEQUENCE [LARGE SCALE GENOMIC DNA]</scope>
    <source>
        <strain evidence="5 6">10Alg115</strain>
    </source>
</reference>
<evidence type="ECO:0000313" key="5">
    <source>
        <dbReference type="EMBL" id="QCX39291.1"/>
    </source>
</evidence>
<protein>
    <submittedName>
        <fullName evidence="5">T9SS type A sorting domain-containing protein</fullName>
    </submittedName>
</protein>
<dbReference type="KEGG" id="fbe:FF125_12895"/>
<sequence>MAKRILSLLSFFFIIVNTVSATDYYVSNSGNNSNTGLSESQAFLTIQHAADLVVAGDVVYVLNGTYAGFDVREKNGEVNQYITFKAKDNNVIINQKGPKRNDGINIENCNYIIVDGFIVNNMIGNGNGIRVVVSDHCIVRNNRCDNNAERAIFTGFTDDILIENNICSNSIDEHGIYVSNSSDRPIIRYNECFGNNSIGIHMNGDLSVGGDGIISDPQIYGNIIHDNNKAAGINMDGVENPIVYNNLIYNNHNAQGIALFKGDGAIVTNGAKIYNNTIIVPSDGRWGILVQAGANINTEIFNNIIINEHAWRGCIAVASTLQFKSDYNILNDKMSNNGDGSSISLSEWQALGFDTNSLIANNLSSIFVAPESNNYQLVEGSQAIDNGSNLVNSVVTYDINKNDRPAGSTYDIGAYEFNATASIDENNFSEVIVFPNPTSDYLSIKNGNNLNDIKYINIYDGVGKRITSYNSPEMMDVRSLSPGLYFLELQTNTNQIINKKVIIY</sequence>
<dbReference type="InterPro" id="IPR012334">
    <property type="entry name" value="Pectin_lyas_fold"/>
</dbReference>
<name>A0A5B7TVG4_9FLAO</name>
<dbReference type="NCBIfam" id="TIGR04183">
    <property type="entry name" value="Por_Secre_tail"/>
    <property type="match status" value="1"/>
</dbReference>
<dbReference type="Pfam" id="PF18962">
    <property type="entry name" value="Por_Secre_tail"/>
    <property type="match status" value="1"/>
</dbReference>
<accession>A0A5B7TVG4</accession>
<dbReference type="InterPro" id="IPR026444">
    <property type="entry name" value="Secre_tail"/>
</dbReference>
<dbReference type="SUPFAM" id="SSF51126">
    <property type="entry name" value="Pectin lyase-like"/>
    <property type="match status" value="1"/>
</dbReference>
<dbReference type="EMBL" id="CP040749">
    <property type="protein sequence ID" value="QCX39291.1"/>
    <property type="molecule type" value="Genomic_DNA"/>
</dbReference>
<feature type="chain" id="PRO_5022726574" evidence="2">
    <location>
        <begin position="22"/>
        <end position="504"/>
    </location>
</feature>
<dbReference type="InterPro" id="IPR006626">
    <property type="entry name" value="PbH1"/>
</dbReference>
<keyword evidence="1 2" id="KW-0732">Signal</keyword>
<dbReference type="AlphaFoldDB" id="A0A5B7TVG4"/>
<organism evidence="5 6">
    <name type="scientific">Aureibaculum algae</name>
    <dbReference type="NCBI Taxonomy" id="2584122"/>
    <lineage>
        <taxon>Bacteria</taxon>
        <taxon>Pseudomonadati</taxon>
        <taxon>Bacteroidota</taxon>
        <taxon>Flavobacteriia</taxon>
        <taxon>Flavobacteriales</taxon>
        <taxon>Flavobacteriaceae</taxon>
        <taxon>Aureibaculum</taxon>
    </lineage>
</organism>
<dbReference type="Proteomes" id="UP000306229">
    <property type="component" value="Chromosome"/>
</dbReference>
<evidence type="ECO:0000256" key="2">
    <source>
        <dbReference type="SAM" id="SignalP"/>
    </source>
</evidence>
<dbReference type="Gene3D" id="2.160.20.10">
    <property type="entry name" value="Single-stranded right-handed beta-helix, Pectin lyase-like"/>
    <property type="match status" value="1"/>
</dbReference>
<evidence type="ECO:0000313" key="6">
    <source>
        <dbReference type="Proteomes" id="UP000306229"/>
    </source>
</evidence>
<gene>
    <name evidence="5" type="ORF">FF125_12895</name>
</gene>
<dbReference type="OrthoDB" id="1391467at2"/>
<evidence type="ECO:0000259" key="4">
    <source>
        <dbReference type="Pfam" id="PF18962"/>
    </source>
</evidence>
<evidence type="ECO:0000256" key="1">
    <source>
        <dbReference type="ARBA" id="ARBA00022729"/>
    </source>
</evidence>
<feature type="signal peptide" evidence="2">
    <location>
        <begin position="1"/>
        <end position="21"/>
    </location>
</feature>
<dbReference type="SMART" id="SM00710">
    <property type="entry name" value="PbH1"/>
    <property type="match status" value="6"/>
</dbReference>
<dbReference type="Pfam" id="PF05048">
    <property type="entry name" value="NosD"/>
    <property type="match status" value="1"/>
</dbReference>
<keyword evidence="6" id="KW-1185">Reference proteome</keyword>
<evidence type="ECO:0000259" key="3">
    <source>
        <dbReference type="Pfam" id="PF05048"/>
    </source>
</evidence>
<dbReference type="InterPro" id="IPR007742">
    <property type="entry name" value="NosD_dom"/>
</dbReference>
<dbReference type="InterPro" id="IPR011050">
    <property type="entry name" value="Pectin_lyase_fold/virulence"/>
</dbReference>
<feature type="domain" description="Periplasmic copper-binding protein NosD beta helix" evidence="3">
    <location>
        <begin position="74"/>
        <end position="254"/>
    </location>
</feature>
<proteinExistence type="predicted"/>
<dbReference type="NCBIfam" id="NF041518">
    <property type="entry name" value="choice_anch_Q"/>
    <property type="match status" value="1"/>
</dbReference>
<feature type="domain" description="Secretion system C-terminal sorting" evidence="4">
    <location>
        <begin position="433"/>
        <end position="503"/>
    </location>
</feature>
<dbReference type="RefSeq" id="WP_138950151.1">
    <property type="nucleotide sequence ID" value="NZ_CP040749.1"/>
</dbReference>